<evidence type="ECO:0000313" key="3">
    <source>
        <dbReference type="Proteomes" id="UP000779070"/>
    </source>
</evidence>
<dbReference type="Proteomes" id="UP000779070">
    <property type="component" value="Unassembled WGS sequence"/>
</dbReference>
<dbReference type="Pfam" id="PF22294">
    <property type="entry name" value="DUF6966"/>
    <property type="match status" value="1"/>
</dbReference>
<evidence type="ECO:0000259" key="1">
    <source>
        <dbReference type="Pfam" id="PF22294"/>
    </source>
</evidence>
<keyword evidence="3" id="KW-1185">Reference proteome</keyword>
<feature type="domain" description="DUF6966" evidence="1">
    <location>
        <begin position="22"/>
        <end position="66"/>
    </location>
</feature>
<organism evidence="2 3">
    <name type="scientific">Vibrio neptunius</name>
    <dbReference type="NCBI Taxonomy" id="170651"/>
    <lineage>
        <taxon>Bacteria</taxon>
        <taxon>Pseudomonadati</taxon>
        <taxon>Pseudomonadota</taxon>
        <taxon>Gammaproteobacteria</taxon>
        <taxon>Vibrionales</taxon>
        <taxon>Vibrionaceae</taxon>
        <taxon>Vibrio</taxon>
    </lineage>
</organism>
<dbReference type="InterPro" id="IPR054239">
    <property type="entry name" value="DUF6966"/>
</dbReference>
<comment type="caution">
    <text evidence="2">The sequence shown here is derived from an EMBL/GenBank/DDBJ whole genome shotgun (WGS) entry which is preliminary data.</text>
</comment>
<sequence length="93" mass="10862">MGPKTKELIDVLDRLIQMLDGDGQEHWCDWMSQARNWLLESDFYGVEKVLLAYGGMGSLNDVYLSQITRQNEVFSELRTRAWELATDIKHEQK</sequence>
<dbReference type="RefSeq" id="WP_206371491.1">
    <property type="nucleotide sequence ID" value="NZ_CAWPTM010000095.1"/>
</dbReference>
<name>A0ABS3A769_9VIBR</name>
<protein>
    <recommendedName>
        <fullName evidence="1">DUF6966 domain-containing protein</fullName>
    </recommendedName>
</protein>
<gene>
    <name evidence="2" type="ORF">JYA62_17760</name>
</gene>
<dbReference type="EMBL" id="JAFHLB010000026">
    <property type="protein sequence ID" value="MBN3579507.1"/>
    <property type="molecule type" value="Genomic_DNA"/>
</dbReference>
<evidence type="ECO:0000313" key="2">
    <source>
        <dbReference type="EMBL" id="MBN3579507.1"/>
    </source>
</evidence>
<proteinExistence type="predicted"/>
<reference evidence="2 3" key="1">
    <citation type="submission" date="2021-02" db="EMBL/GenBank/DDBJ databases">
        <title>Draft Genome Sequences of 5 Vibrio neptunius Strains Isolated From of Bivalve Hatcheries.</title>
        <authorList>
            <person name="Galvis F."/>
            <person name="Barja J.L."/>
            <person name="Lemos M.L."/>
            <person name="Balado M."/>
        </authorList>
    </citation>
    <scope>NUCLEOTIDE SEQUENCE [LARGE SCALE GENOMIC DNA]</scope>
    <source>
        <strain evidence="2 3">PP-145.98</strain>
    </source>
</reference>
<accession>A0ABS3A769</accession>